<feature type="compositionally biased region" description="Pro residues" evidence="4">
    <location>
        <begin position="513"/>
        <end position="526"/>
    </location>
</feature>
<dbReference type="FunFam" id="3.40.50.2300:FF:000146">
    <property type="entry name" value="Putative two-component response regulator SSK1p"/>
    <property type="match status" value="1"/>
</dbReference>
<dbReference type="Gene3D" id="3.40.50.2300">
    <property type="match status" value="1"/>
</dbReference>
<keyword evidence="7" id="KW-1185">Reference proteome</keyword>
<feature type="region of interest" description="Disordered" evidence="4">
    <location>
        <begin position="552"/>
        <end position="581"/>
    </location>
</feature>
<evidence type="ECO:0000256" key="1">
    <source>
        <dbReference type="ARBA" id="ARBA00022553"/>
    </source>
</evidence>
<feature type="region of interest" description="Disordered" evidence="4">
    <location>
        <begin position="1000"/>
        <end position="1025"/>
    </location>
</feature>
<dbReference type="EMBL" id="JAACJN010000001">
    <property type="protein sequence ID" value="KAF5393853.1"/>
    <property type="molecule type" value="Genomic_DNA"/>
</dbReference>
<evidence type="ECO:0000256" key="2">
    <source>
        <dbReference type="ARBA" id="ARBA00023012"/>
    </source>
</evidence>
<protein>
    <recommendedName>
        <fullName evidence="5">Response regulatory domain-containing protein</fullName>
    </recommendedName>
</protein>
<feature type="compositionally biased region" description="Polar residues" evidence="4">
    <location>
        <begin position="833"/>
        <end position="846"/>
    </location>
</feature>
<feature type="region of interest" description="Disordered" evidence="4">
    <location>
        <begin position="485"/>
        <end position="529"/>
    </location>
</feature>
<dbReference type="Pfam" id="PF00072">
    <property type="entry name" value="Response_reg"/>
    <property type="match status" value="1"/>
</dbReference>
<accession>A0A8H5I2L9</accession>
<dbReference type="PANTHER" id="PTHR45339">
    <property type="entry name" value="HYBRID SIGNAL TRANSDUCTION HISTIDINE KINASE J"/>
    <property type="match status" value="1"/>
</dbReference>
<dbReference type="OrthoDB" id="21225at2759"/>
<dbReference type="AlphaFoldDB" id="A0A8H5I2L9"/>
<evidence type="ECO:0000256" key="4">
    <source>
        <dbReference type="SAM" id="MobiDB-lite"/>
    </source>
</evidence>
<gene>
    <name evidence="6" type="ORF">D9757_000438</name>
</gene>
<feature type="region of interest" description="Disordered" evidence="4">
    <location>
        <begin position="321"/>
        <end position="340"/>
    </location>
</feature>
<feature type="region of interest" description="Disordered" evidence="4">
    <location>
        <begin position="413"/>
        <end position="435"/>
    </location>
</feature>
<feature type="compositionally biased region" description="Acidic residues" evidence="4">
    <location>
        <begin position="69"/>
        <end position="79"/>
    </location>
</feature>
<dbReference type="InterPro" id="IPR001789">
    <property type="entry name" value="Sig_transdc_resp-reg_receiver"/>
</dbReference>
<keyword evidence="2" id="KW-0902">Two-component regulatory system</keyword>
<evidence type="ECO:0000256" key="3">
    <source>
        <dbReference type="PROSITE-ProRule" id="PRU00169"/>
    </source>
</evidence>
<evidence type="ECO:0000313" key="6">
    <source>
        <dbReference type="EMBL" id="KAF5393853.1"/>
    </source>
</evidence>
<feature type="compositionally biased region" description="Basic residues" evidence="4">
    <location>
        <begin position="559"/>
        <end position="573"/>
    </location>
</feature>
<reference evidence="6 7" key="1">
    <citation type="journal article" date="2020" name="ISME J.">
        <title>Uncovering the hidden diversity of litter-decomposition mechanisms in mushroom-forming fungi.</title>
        <authorList>
            <person name="Floudas D."/>
            <person name="Bentzer J."/>
            <person name="Ahren D."/>
            <person name="Johansson T."/>
            <person name="Persson P."/>
            <person name="Tunlid A."/>
        </authorList>
    </citation>
    <scope>NUCLEOTIDE SEQUENCE [LARGE SCALE GENOMIC DNA]</scope>
    <source>
        <strain evidence="6 7">CBS 406.79</strain>
    </source>
</reference>
<feature type="compositionally biased region" description="Polar residues" evidence="4">
    <location>
        <begin position="37"/>
        <end position="54"/>
    </location>
</feature>
<feature type="compositionally biased region" description="Polar residues" evidence="4">
    <location>
        <begin position="1213"/>
        <end position="1240"/>
    </location>
</feature>
<feature type="compositionally biased region" description="Basic and acidic residues" evidence="4">
    <location>
        <begin position="1009"/>
        <end position="1021"/>
    </location>
</feature>
<feature type="domain" description="Response regulatory" evidence="5">
    <location>
        <begin position="926"/>
        <end position="1076"/>
    </location>
</feature>
<dbReference type="SUPFAM" id="SSF52172">
    <property type="entry name" value="CheY-like"/>
    <property type="match status" value="1"/>
</dbReference>
<feature type="region of interest" description="Disordered" evidence="4">
    <location>
        <begin position="1104"/>
        <end position="1147"/>
    </location>
</feature>
<organism evidence="6 7">
    <name type="scientific">Collybiopsis confluens</name>
    <dbReference type="NCBI Taxonomy" id="2823264"/>
    <lineage>
        <taxon>Eukaryota</taxon>
        <taxon>Fungi</taxon>
        <taxon>Dikarya</taxon>
        <taxon>Basidiomycota</taxon>
        <taxon>Agaricomycotina</taxon>
        <taxon>Agaricomycetes</taxon>
        <taxon>Agaricomycetidae</taxon>
        <taxon>Agaricales</taxon>
        <taxon>Marasmiineae</taxon>
        <taxon>Omphalotaceae</taxon>
        <taxon>Collybiopsis</taxon>
    </lineage>
</organism>
<feature type="compositionally biased region" description="Polar residues" evidence="4">
    <location>
        <begin position="91"/>
        <end position="101"/>
    </location>
</feature>
<dbReference type="PROSITE" id="PS50110">
    <property type="entry name" value="RESPONSE_REGULATORY"/>
    <property type="match status" value="1"/>
</dbReference>
<name>A0A8H5I2L9_9AGAR</name>
<feature type="region of interest" description="Disordered" evidence="4">
    <location>
        <begin position="1"/>
        <end position="101"/>
    </location>
</feature>
<feature type="modified residue" description="4-aspartylphosphate" evidence="3">
    <location>
        <position position="975"/>
    </location>
</feature>
<proteinExistence type="predicted"/>
<dbReference type="SMART" id="SM00448">
    <property type="entry name" value="REC"/>
    <property type="match status" value="1"/>
</dbReference>
<sequence>MSPSMSGKQPTAGSSSPPNDHLVQDAVVLDMPPLNRFSINVPSEPSRPISTPISSDRPALSSSESGQSSDDDGDDGDESGQDRENGDTFDANYSPTISTTIRPSLPDKSALIFPHFSRAFSLPLPSQLGHLKHPHRPLFSLTRPSYSESASPEAEQFKELSLELADSVQMVIQTMLQISPTQILDPAKEQFSACSMAVPAPSMSAMLTAMKNLNYISANMAAFAAEETLLEDTPLFSNRKHNDFDIGELLQSVGDALSASVAQAGVDLVLFHGDATLKHVWVKGDEPCMSYLLSHLIRQILTTCQRGDTIELGLFVNPLSSPRRQNSLSSETDEDDPFRTTSYGEGSLECVVEIFHRFLPAGTSEGLSRPQPTFLALATRRLLSQLGATLSDHTPSFDGSLEIGRSSRLSFALDSGLSPQPTPNAIDETQSSNEPTLEQLSTFVDSLKGKKVHLHSSSKSPFAHHLTSYLTTWGMDVSHISTEGGEESLLAPPSSPTTVVSSSNNLEGYTPSGIPPKVEPPRPPKSQPVSFVVIDDDVAALKERLQSIRDEQNYPLHLNSRKRPSLASHHRPRSTSQVTRLPPTVATPHASVILHFTSLANYKATKNLVQSFLDFYRSTVSPLPVPEIMVIPKPAGPRRLLTALHTAATRPPVDPFFSPIATTPGTPSFGISYIGSPLQQHQQSVPRTSSLHRPSGSRSNSDRSSRSTQILENHGNLPPSPLSMQDSTEYFSDTVTKLGETPVKLGVTPRAGVILQSPDGQPAGIFFSPRAEKSNVLSSYSMERDRGQLSVSSGSRRSLSSKEGPSVTFSSLHEVASIEGPSPRSSEKEKDSPTTSRQYSRGNVSPTPADAPDTQTGRGVSVESVSRKSAIATPTISPPGSPMVEPSISSLRNVRRPKMDSKGLSPAPSSKKGKSPADNNIVPPISVLIVDDNHINRHILSTFMKKNHIKYDVASNGKEAVEKWKTGEFHLILMDIQMPVMDGMEATRMIRQIERQNAGYIQPSPSIDSDDRSALSDDNDSRTSAASPYRSSVIIVALTASSLQSDRIAALAAGCNDFLTKPVSFPWLNNKLIEWGSIKALSMYADMTPDVVRSQNDQARNIAERLHFPKGKKAPPPPVSRSPRVLPSPAGLSAPPQSPRSGSSSAIWSLGQPSAALSFRSHVGLKSPVQSESPTRRNFQDEPMPSFAHSSSVTVDLSSPLQTPSAEKLNGSVEISQKVNLDPRTNANKTFDPNASTTTLKRGDVFRARDEEVNNAPLEHVRENGSSMA</sequence>
<feature type="compositionally biased region" description="Polar residues" evidence="4">
    <location>
        <begin position="321"/>
        <end position="330"/>
    </location>
</feature>
<evidence type="ECO:0000313" key="7">
    <source>
        <dbReference type="Proteomes" id="UP000518752"/>
    </source>
</evidence>
<evidence type="ECO:0000259" key="5">
    <source>
        <dbReference type="PROSITE" id="PS50110"/>
    </source>
</evidence>
<feature type="region of interest" description="Disordered" evidence="4">
    <location>
        <begin position="1165"/>
        <end position="1269"/>
    </location>
</feature>
<dbReference type="GO" id="GO:0000156">
    <property type="term" value="F:phosphorelay response regulator activity"/>
    <property type="evidence" value="ECO:0007669"/>
    <property type="project" value="UniProtKB-ARBA"/>
</dbReference>
<feature type="compositionally biased region" description="Low complexity" evidence="4">
    <location>
        <begin position="789"/>
        <end position="798"/>
    </location>
</feature>
<keyword evidence="1 3" id="KW-0597">Phosphoprotein</keyword>
<feature type="compositionally biased region" description="Basic and acidic residues" evidence="4">
    <location>
        <begin position="1241"/>
        <end position="1252"/>
    </location>
</feature>
<dbReference type="InterPro" id="IPR011006">
    <property type="entry name" value="CheY-like_superfamily"/>
</dbReference>
<feature type="compositionally biased region" description="Polar residues" evidence="4">
    <location>
        <begin position="677"/>
        <end position="692"/>
    </location>
</feature>
<feature type="compositionally biased region" description="Polar residues" evidence="4">
    <location>
        <begin position="1188"/>
        <end position="1205"/>
    </location>
</feature>
<dbReference type="Proteomes" id="UP000518752">
    <property type="component" value="Unassembled WGS sequence"/>
</dbReference>
<dbReference type="CDD" id="cd17546">
    <property type="entry name" value="REC_hyHK_CKI1_RcsC-like"/>
    <property type="match status" value="1"/>
</dbReference>
<feature type="region of interest" description="Disordered" evidence="4">
    <location>
        <begin position="671"/>
        <end position="727"/>
    </location>
</feature>
<feature type="region of interest" description="Disordered" evidence="4">
    <location>
        <begin position="779"/>
        <end position="922"/>
    </location>
</feature>
<comment type="caution">
    <text evidence="6">The sequence shown here is derived from an EMBL/GenBank/DDBJ whole genome shotgun (WGS) entry which is preliminary data.</text>
</comment>
<feature type="compositionally biased region" description="Polar residues" evidence="4">
    <location>
        <begin position="1"/>
        <end position="18"/>
    </location>
</feature>
<dbReference type="PANTHER" id="PTHR45339:SF1">
    <property type="entry name" value="HYBRID SIGNAL TRANSDUCTION HISTIDINE KINASE J"/>
    <property type="match status" value="1"/>
</dbReference>